<keyword evidence="3 4" id="KW-0653">Protein transport</keyword>
<keyword evidence="2 4" id="KW-0268">Exocytosis</keyword>
<evidence type="ECO:0000313" key="8">
    <source>
        <dbReference type="EMBL" id="KIL71763.1"/>
    </source>
</evidence>
<comment type="function">
    <text evidence="4">Component of the exocyst complex involved in the docking of exocytic vesicles with fusion sites on the plasma membrane.</text>
</comment>
<dbReference type="Pfam" id="PF04048">
    <property type="entry name" value="Sec8_N"/>
    <property type="match status" value="1"/>
</dbReference>
<gene>
    <name evidence="8" type="ORF">M378DRAFT_6449</name>
</gene>
<keyword evidence="1 4" id="KW-0813">Transport</keyword>
<proteinExistence type="inferred from homology"/>
<dbReference type="PANTHER" id="PTHR14146">
    <property type="entry name" value="EXOCYST COMPLEX COMPONENT 4"/>
    <property type="match status" value="1"/>
</dbReference>
<evidence type="ECO:0000313" key="9">
    <source>
        <dbReference type="Proteomes" id="UP000054549"/>
    </source>
</evidence>
<dbReference type="InParanoid" id="A0A0C2XR96"/>
<organism evidence="8 9">
    <name type="scientific">Amanita muscaria (strain Koide BX008)</name>
    <dbReference type="NCBI Taxonomy" id="946122"/>
    <lineage>
        <taxon>Eukaryota</taxon>
        <taxon>Fungi</taxon>
        <taxon>Dikarya</taxon>
        <taxon>Basidiomycota</taxon>
        <taxon>Agaricomycotina</taxon>
        <taxon>Agaricomycetes</taxon>
        <taxon>Agaricomycetidae</taxon>
        <taxon>Agaricales</taxon>
        <taxon>Pluteineae</taxon>
        <taxon>Amanitaceae</taxon>
        <taxon>Amanita</taxon>
    </lineage>
</organism>
<evidence type="ECO:0000256" key="2">
    <source>
        <dbReference type="ARBA" id="ARBA00022483"/>
    </source>
</evidence>
<feature type="compositionally biased region" description="Polar residues" evidence="5">
    <location>
        <begin position="22"/>
        <end position="40"/>
    </location>
</feature>
<name>A0A0C2XR96_AMAMK</name>
<dbReference type="Proteomes" id="UP000054549">
    <property type="component" value="Unassembled WGS sequence"/>
</dbReference>
<dbReference type="InterPro" id="IPR039682">
    <property type="entry name" value="Sec8/EXOC4"/>
</dbReference>
<feature type="domain" description="Exocyst complex component Sec8 middle helical bundle" evidence="7">
    <location>
        <begin position="463"/>
        <end position="760"/>
    </location>
</feature>
<dbReference type="InterPro" id="IPR048630">
    <property type="entry name" value="Sec8_M"/>
</dbReference>
<dbReference type="EMBL" id="KN818222">
    <property type="protein sequence ID" value="KIL71763.1"/>
    <property type="molecule type" value="Genomic_DNA"/>
</dbReference>
<dbReference type="GO" id="GO:0006612">
    <property type="term" value="P:protein targeting to membrane"/>
    <property type="evidence" value="ECO:0007669"/>
    <property type="project" value="UniProtKB-UniRule"/>
</dbReference>
<dbReference type="GO" id="GO:0006904">
    <property type="term" value="P:vesicle docking involved in exocytosis"/>
    <property type="evidence" value="ECO:0007669"/>
    <property type="project" value="InterPro"/>
</dbReference>
<dbReference type="InterPro" id="IPR007191">
    <property type="entry name" value="Sec8_exocyst_N"/>
</dbReference>
<dbReference type="AlphaFoldDB" id="A0A0C2XR96"/>
<evidence type="ECO:0000256" key="1">
    <source>
        <dbReference type="ARBA" id="ARBA00022448"/>
    </source>
</evidence>
<dbReference type="GO" id="GO:0000145">
    <property type="term" value="C:exocyst"/>
    <property type="evidence" value="ECO:0007669"/>
    <property type="project" value="UniProtKB-UniRule"/>
</dbReference>
<dbReference type="OrthoDB" id="272977at2759"/>
<dbReference type="HOGENOM" id="CLU_004025_1_0_1"/>
<keyword evidence="9" id="KW-1185">Reference proteome</keyword>
<evidence type="ECO:0000256" key="5">
    <source>
        <dbReference type="SAM" id="MobiDB-lite"/>
    </source>
</evidence>
<dbReference type="FunCoup" id="A0A0C2XR96">
    <property type="interactions" value="26"/>
</dbReference>
<dbReference type="GO" id="GO:0015031">
    <property type="term" value="P:protein transport"/>
    <property type="evidence" value="ECO:0007669"/>
    <property type="project" value="UniProtKB-KW"/>
</dbReference>
<feature type="domain" description="Exocyst complex component Sec8 N-terminal" evidence="6">
    <location>
        <begin position="172"/>
        <end position="309"/>
    </location>
</feature>
<dbReference type="Pfam" id="PF20652">
    <property type="entry name" value="Sec8_C"/>
    <property type="match status" value="1"/>
</dbReference>
<protein>
    <recommendedName>
        <fullName evidence="4">Exocyst complex component Sec8</fullName>
    </recommendedName>
</protein>
<dbReference type="PANTHER" id="PTHR14146:SF0">
    <property type="entry name" value="EXOCYST COMPLEX COMPONENT 4"/>
    <property type="match status" value="1"/>
</dbReference>
<feature type="compositionally biased region" description="Basic and acidic residues" evidence="5">
    <location>
        <begin position="45"/>
        <end position="60"/>
    </location>
</feature>
<evidence type="ECO:0000259" key="7">
    <source>
        <dbReference type="Pfam" id="PF20652"/>
    </source>
</evidence>
<evidence type="ECO:0000259" key="6">
    <source>
        <dbReference type="Pfam" id="PF04048"/>
    </source>
</evidence>
<evidence type="ECO:0000256" key="4">
    <source>
        <dbReference type="RuleBase" id="RU367079"/>
    </source>
</evidence>
<dbReference type="STRING" id="946122.A0A0C2XR96"/>
<accession>A0A0C2XR96</accession>
<sequence length="1234" mass="139012">MAAASPSGGTRPLQINRAAPASGNNMTASPRHIPTTSQFGPSRPQRSELRTRQVEHDGYERTSTSSREPIPDVSQPGVHVQTSTILNGSPSKPRSKPSRLASQDDDATSPASLASVVSAFQSAGIRRRATADDMEYERAREQEIENERRRQQRIRERAPGRMATGRANIGDIDAVLNQIKDGWEFVVDPDFNSVDLALQLFDQSSQGKNMKSFRQTKDMLSNTLKSSVDRYYQAFASSLPHHASLINRLSKVQNQVVDARSSLLEAKEALGNKRADLVQLWSRSNILEEMIRLLDQIEYLKSVPDLLETLISEKRLLQASVLLVRSMKLVNNPDMLEIGAVTDLRSYLNNQDSALRDILIDELQSHLYLKSFWCESRWCTYVSNQKTFPSAECDDVELGARAQAPSVDLGARHINLKKFLQDLTLKPNDPPHDLGEHNPRNIENGTISTNGRSSYLISSNVLNPEADSFAYMESLIESLAVLGKLGNALDIISQRLSSEIFTLVETTLNEVEERAEYGRRSSVFRGTLTRPGDIYILSNGETLRGLDNTISNTRPLLHPSCLRLAALEAHTKHADREILRDLFWTLFSKLDAVVQGFRVVSEVANRVGSRRDFRDSSGTKPATVFPLDEVWYPIQAELHSLIRDYLVDEEQSSSSGRHPILSINEVLREGKLTRDKNKNVFRLADTDLKLVLSSLRSSEDELNRLLKDTMPGLVPGTADIPHSSVSSASSDERFLGSDQHHRLLIRPDAFHVNVLFQPSLTFLDQIANLIPSGIETLRSFRGVLDDFVLKVYLPQLEEKVSDLFHGAITGPDAFEPDPFSLHFSREPLIQSSTSLFALINSLCALLTISPFHRENYTRLILSVIIQFYQRCSDRYQDLVSVREGDMVLETKLAVSAQWSQRPEVTSCLTDLLSSFDPDDTKQENHEQLCQQETEIELRLLEGCIVSNSTLLPSTRQIAALAALHHSVSWFASELHSLRSNSEVPASASAGLEPLSATTPYTPRFQFATSSLPSENMLLPLSREMALRYHALLKTYEQLSGLILDTIRIEIRCRTIYYIDYSMRHGNYTLEGEAGEPDPYIMDLNRELALCDELLEKALPEKKRHYIFCGLGHLMEHLMIRDARLLRLPNAYGIRKVLRNVLALQQSTKSWSNQQTGYAFERAKQYYSLFFISPQQMLDGIRERQSFSFDNYQIMLNLQCGVDCLSEDGAQKASDRNYSMYVIDLHGLEMEKATV</sequence>
<reference evidence="8 9" key="1">
    <citation type="submission" date="2014-04" db="EMBL/GenBank/DDBJ databases">
        <title>Evolutionary Origins and Diversification of the Mycorrhizal Mutualists.</title>
        <authorList>
            <consortium name="DOE Joint Genome Institute"/>
            <consortium name="Mycorrhizal Genomics Consortium"/>
            <person name="Kohler A."/>
            <person name="Kuo A."/>
            <person name="Nagy L.G."/>
            <person name="Floudas D."/>
            <person name="Copeland A."/>
            <person name="Barry K.W."/>
            <person name="Cichocki N."/>
            <person name="Veneault-Fourrey C."/>
            <person name="LaButti K."/>
            <person name="Lindquist E.A."/>
            <person name="Lipzen A."/>
            <person name="Lundell T."/>
            <person name="Morin E."/>
            <person name="Murat C."/>
            <person name="Riley R."/>
            <person name="Ohm R."/>
            <person name="Sun H."/>
            <person name="Tunlid A."/>
            <person name="Henrissat B."/>
            <person name="Grigoriev I.V."/>
            <person name="Hibbett D.S."/>
            <person name="Martin F."/>
        </authorList>
    </citation>
    <scope>NUCLEOTIDE SEQUENCE [LARGE SCALE GENOMIC DNA]</scope>
    <source>
        <strain evidence="8 9">Koide BX008</strain>
    </source>
</reference>
<comment type="similarity">
    <text evidence="4">Belongs to the SEC8 family.</text>
</comment>
<evidence type="ECO:0000256" key="3">
    <source>
        <dbReference type="ARBA" id="ARBA00022927"/>
    </source>
</evidence>
<feature type="region of interest" description="Disordered" evidence="5">
    <location>
        <begin position="1"/>
        <end position="112"/>
    </location>
</feature>
<dbReference type="GO" id="GO:0006893">
    <property type="term" value="P:Golgi to plasma membrane transport"/>
    <property type="evidence" value="ECO:0007669"/>
    <property type="project" value="TreeGrafter"/>
</dbReference>
<dbReference type="GO" id="GO:0090522">
    <property type="term" value="P:vesicle tethering involved in exocytosis"/>
    <property type="evidence" value="ECO:0007669"/>
    <property type="project" value="UniProtKB-UniRule"/>
</dbReference>